<feature type="region of interest" description="Disordered" evidence="1">
    <location>
        <begin position="1"/>
        <end position="20"/>
    </location>
</feature>
<dbReference type="EMBL" id="CP096660">
    <property type="protein sequence ID" value="UPV76531.1"/>
    <property type="molecule type" value="Genomic_DNA"/>
</dbReference>
<proteinExistence type="predicted"/>
<dbReference type="RefSeq" id="WP_248652564.1">
    <property type="nucleotide sequence ID" value="NZ_CP096660.1"/>
</dbReference>
<evidence type="ECO:0000313" key="3">
    <source>
        <dbReference type="EMBL" id="UPV76531.1"/>
    </source>
</evidence>
<evidence type="ECO:0000256" key="1">
    <source>
        <dbReference type="SAM" id="MobiDB-lite"/>
    </source>
</evidence>
<evidence type="ECO:0000256" key="2">
    <source>
        <dbReference type="SAM" id="Phobius"/>
    </source>
</evidence>
<accession>A0A8U0I0U3</accession>
<keyword evidence="3" id="KW-0614">Plasmid</keyword>
<organism evidence="3 4">
    <name type="scientific">Halorussus limi</name>
    <dbReference type="NCBI Taxonomy" id="2938695"/>
    <lineage>
        <taxon>Archaea</taxon>
        <taxon>Methanobacteriati</taxon>
        <taxon>Methanobacteriota</taxon>
        <taxon>Stenosarchaea group</taxon>
        <taxon>Halobacteria</taxon>
        <taxon>Halobacteriales</taxon>
        <taxon>Haladaptataceae</taxon>
        <taxon>Halorussus</taxon>
    </lineage>
</organism>
<dbReference type="AlphaFoldDB" id="A0A8U0I0U3"/>
<feature type="transmembrane region" description="Helical" evidence="2">
    <location>
        <begin position="115"/>
        <end position="135"/>
    </location>
</feature>
<keyword evidence="4" id="KW-1185">Reference proteome</keyword>
<dbReference type="InterPro" id="IPR046739">
    <property type="entry name" value="DUF6789"/>
</dbReference>
<protein>
    <submittedName>
        <fullName evidence="3">Uncharacterized protein</fullName>
    </submittedName>
</protein>
<sequence length="176" mass="18617">MSGDESEFTTELTEDVTEGTEPDFDHLWGIVVDGFIGAVGGLVGTGALTIGLLIAASLNAFQIESFGTLAELTGFNAVLPLSPTAVGYVLFLLTGMVMWPLLFASIGAYLPGDKYATKGVPFGFVLWTGFAPAFYEGYTGLAMVLYLALTLGAHFSYGFTLGAVFDYLGDRPQTLV</sequence>
<dbReference type="Pfam" id="PF20587">
    <property type="entry name" value="DUF6789"/>
    <property type="match status" value="1"/>
</dbReference>
<keyword evidence="2" id="KW-1133">Transmembrane helix</keyword>
<geneLocation type="plasmid" evidence="3 4">
    <name>unnamed1</name>
</geneLocation>
<keyword evidence="2" id="KW-0812">Transmembrane</keyword>
<keyword evidence="2" id="KW-0472">Membrane</keyword>
<feature type="transmembrane region" description="Helical" evidence="2">
    <location>
        <begin position="81"/>
        <end position="103"/>
    </location>
</feature>
<dbReference type="Proteomes" id="UP000830729">
    <property type="component" value="Plasmid unnamed1"/>
</dbReference>
<feature type="transmembrane region" description="Helical" evidence="2">
    <location>
        <begin position="35"/>
        <end position="61"/>
    </location>
</feature>
<dbReference type="KEGG" id="halx:M0R89_18535"/>
<name>A0A8U0I0U3_9EURY</name>
<dbReference type="GeneID" id="72187240"/>
<reference evidence="3 4" key="1">
    <citation type="submission" date="2022-04" db="EMBL/GenBank/DDBJ databases">
        <title>Diverse halophilic archaea isolated from saline environments.</title>
        <authorList>
            <person name="Cui H.-L."/>
        </authorList>
    </citation>
    <scope>NUCLEOTIDE SEQUENCE [LARGE SCALE GENOMIC DNA]</scope>
    <source>
        <strain evidence="3 4">XZYJT49</strain>
        <plasmid evidence="3 4">unnamed1</plasmid>
    </source>
</reference>
<feature type="transmembrane region" description="Helical" evidence="2">
    <location>
        <begin position="141"/>
        <end position="165"/>
    </location>
</feature>
<gene>
    <name evidence="3" type="ORF">M0R89_18535</name>
</gene>
<evidence type="ECO:0000313" key="4">
    <source>
        <dbReference type="Proteomes" id="UP000830729"/>
    </source>
</evidence>